<evidence type="ECO:0000313" key="3">
    <source>
        <dbReference type="Proteomes" id="UP000825935"/>
    </source>
</evidence>
<name>A0A8T2VL66_CERRI</name>
<feature type="chain" id="PRO_5035776380" description="Secreted protein" evidence="1">
    <location>
        <begin position="24"/>
        <end position="83"/>
    </location>
</feature>
<protein>
    <recommendedName>
        <fullName evidence="4">Secreted protein</fullName>
    </recommendedName>
</protein>
<organism evidence="2 3">
    <name type="scientific">Ceratopteris richardii</name>
    <name type="common">Triangle waterfern</name>
    <dbReference type="NCBI Taxonomy" id="49495"/>
    <lineage>
        <taxon>Eukaryota</taxon>
        <taxon>Viridiplantae</taxon>
        <taxon>Streptophyta</taxon>
        <taxon>Embryophyta</taxon>
        <taxon>Tracheophyta</taxon>
        <taxon>Polypodiopsida</taxon>
        <taxon>Polypodiidae</taxon>
        <taxon>Polypodiales</taxon>
        <taxon>Pteridineae</taxon>
        <taxon>Pteridaceae</taxon>
        <taxon>Parkerioideae</taxon>
        <taxon>Ceratopteris</taxon>
    </lineage>
</organism>
<dbReference type="AlphaFoldDB" id="A0A8T2VL66"/>
<reference evidence="2" key="1">
    <citation type="submission" date="2021-08" db="EMBL/GenBank/DDBJ databases">
        <title>WGS assembly of Ceratopteris richardii.</title>
        <authorList>
            <person name="Marchant D.B."/>
            <person name="Chen G."/>
            <person name="Jenkins J."/>
            <person name="Shu S."/>
            <person name="Leebens-Mack J."/>
            <person name="Grimwood J."/>
            <person name="Schmutz J."/>
            <person name="Soltis P."/>
            <person name="Soltis D."/>
            <person name="Chen Z.-H."/>
        </authorList>
    </citation>
    <scope>NUCLEOTIDE SEQUENCE</scope>
    <source>
        <strain evidence="2">Whitten #5841</strain>
        <tissue evidence="2">Leaf</tissue>
    </source>
</reference>
<comment type="caution">
    <text evidence="2">The sequence shown here is derived from an EMBL/GenBank/DDBJ whole genome shotgun (WGS) entry which is preliminary data.</text>
</comment>
<dbReference type="EMBL" id="CM035406">
    <property type="protein sequence ID" value="KAH7447990.1"/>
    <property type="molecule type" value="Genomic_DNA"/>
</dbReference>
<evidence type="ECO:0000256" key="1">
    <source>
        <dbReference type="SAM" id="SignalP"/>
    </source>
</evidence>
<proteinExistence type="predicted"/>
<keyword evidence="3" id="KW-1185">Reference proteome</keyword>
<sequence length="83" mass="9860">MHQGFSIWSIFVLLGTYLSRLQVYKVSCIWHPCRHLQNQFAIGNNYSGRRIFLDEKTPNLKFIARSHLRGCQTRTRMTKMPFL</sequence>
<evidence type="ECO:0000313" key="2">
    <source>
        <dbReference type="EMBL" id="KAH7447990.1"/>
    </source>
</evidence>
<evidence type="ECO:0008006" key="4">
    <source>
        <dbReference type="Google" id="ProtNLM"/>
    </source>
</evidence>
<accession>A0A8T2VL66</accession>
<feature type="signal peptide" evidence="1">
    <location>
        <begin position="1"/>
        <end position="23"/>
    </location>
</feature>
<keyword evidence="1" id="KW-0732">Signal</keyword>
<gene>
    <name evidence="2" type="ORF">KP509_01G131200</name>
</gene>
<dbReference type="Proteomes" id="UP000825935">
    <property type="component" value="Chromosome 1"/>
</dbReference>